<dbReference type="EMBL" id="JACHDS010000001">
    <property type="protein sequence ID" value="MBB6173415.1"/>
    <property type="molecule type" value="Genomic_DNA"/>
</dbReference>
<organism evidence="2 3">
    <name type="scientific">Nocardiopsis mwathae</name>
    <dbReference type="NCBI Taxonomy" id="1472723"/>
    <lineage>
        <taxon>Bacteria</taxon>
        <taxon>Bacillati</taxon>
        <taxon>Actinomycetota</taxon>
        <taxon>Actinomycetes</taxon>
        <taxon>Streptosporangiales</taxon>
        <taxon>Nocardiopsidaceae</taxon>
        <taxon>Nocardiopsis</taxon>
    </lineage>
</organism>
<feature type="region of interest" description="Disordered" evidence="1">
    <location>
        <begin position="85"/>
        <end position="124"/>
    </location>
</feature>
<proteinExistence type="predicted"/>
<keyword evidence="3" id="KW-1185">Reference proteome</keyword>
<name>A0A7W9YK43_9ACTN</name>
<protein>
    <submittedName>
        <fullName evidence="2">Uncharacterized protein</fullName>
    </submittedName>
</protein>
<feature type="compositionally biased region" description="Gly residues" evidence="1">
    <location>
        <begin position="114"/>
        <end position="124"/>
    </location>
</feature>
<reference evidence="2 3" key="1">
    <citation type="submission" date="2020-08" db="EMBL/GenBank/DDBJ databases">
        <title>Sequencing the genomes of 1000 actinobacteria strains.</title>
        <authorList>
            <person name="Klenk H.-P."/>
        </authorList>
    </citation>
    <scope>NUCLEOTIDE SEQUENCE [LARGE SCALE GENOMIC DNA]</scope>
    <source>
        <strain evidence="2 3">DSM 46659</strain>
    </source>
</reference>
<dbReference type="AlphaFoldDB" id="A0A7W9YK43"/>
<evidence type="ECO:0000313" key="3">
    <source>
        <dbReference type="Proteomes" id="UP000546642"/>
    </source>
</evidence>
<dbReference type="Proteomes" id="UP000546642">
    <property type="component" value="Unassembled WGS sequence"/>
</dbReference>
<evidence type="ECO:0000256" key="1">
    <source>
        <dbReference type="SAM" id="MobiDB-lite"/>
    </source>
</evidence>
<accession>A0A7W9YK43</accession>
<evidence type="ECO:0000313" key="2">
    <source>
        <dbReference type="EMBL" id="MBB6173415.1"/>
    </source>
</evidence>
<sequence>MADESGGDPSRISGKARSAAQLADAMSGLRDTFNDIMNSAQKAAVEEECAEGYPKFRDNYAETILELEEHGLQLAKNIHSGGAAIGRNDDTTEEGFNGAWPGLSRPINQSSGEGHSGPGGAELY</sequence>
<dbReference type="RefSeq" id="WP_184076778.1">
    <property type="nucleotide sequence ID" value="NZ_JACHDS010000001.1"/>
</dbReference>
<comment type="caution">
    <text evidence="2">The sequence shown here is derived from an EMBL/GenBank/DDBJ whole genome shotgun (WGS) entry which is preliminary data.</text>
</comment>
<gene>
    <name evidence="2" type="ORF">HNR23_003475</name>
</gene>